<dbReference type="InterPro" id="IPR019819">
    <property type="entry name" value="Carboxylesterase_B_CS"/>
</dbReference>
<proteinExistence type="inferred from homology"/>
<dbReference type="InterPro" id="IPR051093">
    <property type="entry name" value="Neuroligin/BSAL"/>
</dbReference>
<evidence type="ECO:0000313" key="8">
    <source>
        <dbReference type="Proteomes" id="UP000009046"/>
    </source>
</evidence>
<dbReference type="VEuPathDB" id="VectorBase:PHUM090330"/>
<dbReference type="CTD" id="8237969"/>
<keyword evidence="2" id="KW-0732">Signal</keyword>
<keyword evidence="6" id="KW-0378">Hydrolase</keyword>
<dbReference type="AlphaFoldDB" id="E0VCL7"/>
<dbReference type="KEGG" id="phu:Phum_PHUM090330"/>
<keyword evidence="4" id="KW-0472">Membrane</keyword>
<accession>E0VCL7</accession>
<dbReference type="SUPFAM" id="SSF53474">
    <property type="entry name" value="alpha/beta-Hydrolases"/>
    <property type="match status" value="1"/>
</dbReference>
<dbReference type="InterPro" id="IPR029058">
    <property type="entry name" value="AB_hydrolase_fold"/>
</dbReference>
<evidence type="ECO:0000256" key="4">
    <source>
        <dbReference type="SAM" id="Phobius"/>
    </source>
</evidence>
<organism>
    <name type="scientific">Pediculus humanus subsp. corporis</name>
    <name type="common">Body louse</name>
    <dbReference type="NCBI Taxonomy" id="121224"/>
    <lineage>
        <taxon>Eukaryota</taxon>
        <taxon>Metazoa</taxon>
        <taxon>Ecdysozoa</taxon>
        <taxon>Arthropoda</taxon>
        <taxon>Hexapoda</taxon>
        <taxon>Insecta</taxon>
        <taxon>Pterygota</taxon>
        <taxon>Neoptera</taxon>
        <taxon>Paraneoptera</taxon>
        <taxon>Psocodea</taxon>
        <taxon>Troctomorpha</taxon>
        <taxon>Phthiraptera</taxon>
        <taxon>Anoplura</taxon>
        <taxon>Pediculidae</taxon>
        <taxon>Pediculus</taxon>
    </lineage>
</organism>
<evidence type="ECO:0000313" key="6">
    <source>
        <dbReference type="EMBL" id="EEB11123.1"/>
    </source>
</evidence>
<dbReference type="GO" id="GO:0106435">
    <property type="term" value="F:carboxylesterase activity"/>
    <property type="evidence" value="ECO:0007669"/>
    <property type="project" value="UniProtKB-EC"/>
</dbReference>
<feature type="transmembrane region" description="Helical" evidence="4">
    <location>
        <begin position="6"/>
        <end position="24"/>
    </location>
</feature>
<dbReference type="EC" id="3.1.1.1" evidence="6"/>
<dbReference type="PROSITE" id="PS00941">
    <property type="entry name" value="CARBOXYLESTERASE_B_2"/>
    <property type="match status" value="1"/>
</dbReference>
<dbReference type="HOGENOM" id="CLU_006586_13_0_1"/>
<reference evidence="6" key="1">
    <citation type="submission" date="2007-04" db="EMBL/GenBank/DDBJ databases">
        <title>Annotation of Pediculus humanus corporis strain USDA.</title>
        <authorList>
            <person name="Kirkness E."/>
            <person name="Hannick L."/>
            <person name="Hass B."/>
            <person name="Bruggner R."/>
            <person name="Lawson D."/>
            <person name="Bidwell S."/>
            <person name="Joardar V."/>
            <person name="Caler E."/>
            <person name="Walenz B."/>
            <person name="Inman J."/>
            <person name="Schobel S."/>
            <person name="Galinsky K."/>
            <person name="Amedeo P."/>
            <person name="Strausberg R."/>
        </authorList>
    </citation>
    <scope>NUCLEOTIDE SEQUENCE</scope>
    <source>
        <strain evidence="6">USDA</strain>
    </source>
</reference>
<dbReference type="EnsemblMetazoa" id="PHUM090330-RA">
    <property type="protein sequence ID" value="PHUM090330-PA"/>
    <property type="gene ID" value="PHUM090330"/>
</dbReference>
<reference evidence="6" key="2">
    <citation type="submission" date="2007-04" db="EMBL/GenBank/DDBJ databases">
        <title>The genome of the human body louse.</title>
        <authorList>
            <consortium name="The Human Body Louse Genome Consortium"/>
            <person name="Kirkness E."/>
            <person name="Walenz B."/>
            <person name="Hass B."/>
            <person name="Bruggner R."/>
            <person name="Strausberg R."/>
        </authorList>
    </citation>
    <scope>NUCLEOTIDE SEQUENCE</scope>
    <source>
        <strain evidence="6">USDA</strain>
    </source>
</reference>
<dbReference type="OMA" id="EWSKGGF"/>
<dbReference type="InParanoid" id="E0VCL7"/>
<gene>
    <name evidence="7" type="primary">8237969</name>
    <name evidence="6" type="ORF">Phum_PHUM090330</name>
</gene>
<dbReference type="eggNOG" id="KOG1516">
    <property type="taxonomic scope" value="Eukaryota"/>
</dbReference>
<keyword evidence="8" id="KW-1185">Reference proteome</keyword>
<feature type="domain" description="Carboxylesterase type B" evidence="5">
    <location>
        <begin position="40"/>
        <end position="565"/>
    </location>
</feature>
<dbReference type="GeneID" id="8237969"/>
<evidence type="ECO:0000256" key="2">
    <source>
        <dbReference type="ARBA" id="ARBA00022729"/>
    </source>
</evidence>
<keyword evidence="4" id="KW-1133">Transmembrane helix</keyword>
<dbReference type="ESTHER" id="pedhc-e0vcl7">
    <property type="family name" value="OtherNon-catalytic_C"/>
</dbReference>
<evidence type="ECO:0000256" key="1">
    <source>
        <dbReference type="ARBA" id="ARBA00005964"/>
    </source>
</evidence>
<comment type="similarity">
    <text evidence="1">Belongs to the type-B carboxylesterase/lipase family.</text>
</comment>
<dbReference type="STRING" id="121224.E0VCL7"/>
<sequence>MFCLKLLWIRSNIIIIIIFLLCFLERKNNYVKCAKNPRDPPMVNIPGQGVVTGKEVVISRAKAFLYLGIPYAQPPIGDLRFAPPKTELPSWTEIKNATEFSPACLQSKTHFQERDRLFTNLIPDIQYSEDCLYLNLFIPDAKPSDGWPVMLWFHPGNLSNGASIFWDVRKINFTRKHVIVVTASYRLNVFGFFTTNDNVAPGNLGLLDQVAVLDWIMNKISAFGGSSSNVVLCGHGAGGMSVGLHMVSPLSRGKFHKAIAMSSKGIITKSVKSREIMESYKYELAEIFACATKSPLLVSCLRRLPGEYILEHASNLLDLFGPVIDVDYANNSKSFLPDDPENLLKNGEFVNVPLLLGYSQMEDALNLLQSNENLDYGLSWDDLNMFVSETVENDIEYNNVNDSCIEELASLHLKDTVMFYYTPRPLSNDLTLLRDKYISLLTEKFYGSGTYFLASMVSQTRKSDVYVYRFDYKIKTDNAGANRLPNWITAPHQFDLPFIWGMPYWNQIKSGVTWNSADKKMSDVMLTLWGNFVKYGNPTHSNINLKWDVFQDNISTIMILDRNSNVSDVNIFDYKAFEFWNNYYPKVWNILLQGCNMTSNGISSRDFFPSKFNYHYYFLFIYHIFFLIN</sequence>
<reference evidence="7" key="3">
    <citation type="submission" date="2020-05" db="UniProtKB">
        <authorList>
            <consortium name="EnsemblMetazoa"/>
        </authorList>
    </citation>
    <scope>IDENTIFICATION</scope>
    <source>
        <strain evidence="7">USDA</strain>
    </source>
</reference>
<dbReference type="Gene3D" id="3.40.50.1820">
    <property type="entry name" value="alpha/beta hydrolase"/>
    <property type="match status" value="1"/>
</dbReference>
<evidence type="ECO:0000313" key="7">
    <source>
        <dbReference type="EnsemblMetazoa" id="PHUM090330-PA"/>
    </source>
</evidence>
<dbReference type="EMBL" id="AAZO01001078">
    <property type="status" value="NOT_ANNOTATED_CDS"/>
    <property type="molecule type" value="Genomic_DNA"/>
</dbReference>
<keyword evidence="4" id="KW-0812">Transmembrane</keyword>
<keyword evidence="3" id="KW-0325">Glycoprotein</keyword>
<name>E0VCL7_PEDHC</name>
<dbReference type="Proteomes" id="UP000009046">
    <property type="component" value="Unassembled WGS sequence"/>
</dbReference>
<dbReference type="RefSeq" id="XP_002423861.1">
    <property type="nucleotide sequence ID" value="XM_002423816.1"/>
</dbReference>
<protein>
    <submittedName>
        <fullName evidence="6">Carboxylesterase 3, putative</fullName>
        <ecNumber evidence="6">3.1.1.1</ecNumber>
    </submittedName>
</protein>
<evidence type="ECO:0000259" key="5">
    <source>
        <dbReference type="Pfam" id="PF00135"/>
    </source>
</evidence>
<dbReference type="Pfam" id="PF00135">
    <property type="entry name" value="COesterase"/>
    <property type="match status" value="1"/>
</dbReference>
<dbReference type="InterPro" id="IPR002018">
    <property type="entry name" value="CarbesteraseB"/>
</dbReference>
<dbReference type="EMBL" id="DS235059">
    <property type="protein sequence ID" value="EEB11123.1"/>
    <property type="molecule type" value="Genomic_DNA"/>
</dbReference>
<dbReference type="OrthoDB" id="408631at2759"/>
<dbReference type="PANTHER" id="PTHR43903">
    <property type="entry name" value="NEUROLIGIN"/>
    <property type="match status" value="1"/>
</dbReference>
<evidence type="ECO:0000256" key="3">
    <source>
        <dbReference type="ARBA" id="ARBA00023180"/>
    </source>
</evidence>